<accession>A0ABV6CY49</accession>
<comment type="caution">
    <text evidence="2">The sequence shown here is derived from an EMBL/GenBank/DDBJ whole genome shotgun (WGS) entry which is preliminary data.</text>
</comment>
<keyword evidence="1" id="KW-0472">Membrane</keyword>
<feature type="transmembrane region" description="Helical" evidence="1">
    <location>
        <begin position="58"/>
        <end position="86"/>
    </location>
</feature>
<evidence type="ECO:0000313" key="2">
    <source>
        <dbReference type="EMBL" id="MFC0205311.1"/>
    </source>
</evidence>
<dbReference type="RefSeq" id="WP_379488047.1">
    <property type="nucleotide sequence ID" value="NZ_JBHLWK010000016.1"/>
</dbReference>
<sequence length="111" mass="11898">MHQPSQAMASIVRQTGLEDFANAITVDSRPACRPEVHTPARCEQLAMVGAREQMLADIAAIGFALFAATVVGRIAVTFVGLFGMCLRYTRARARVRASAVRHISQGGLLDG</sequence>
<keyword evidence="1" id="KW-0812">Transmembrane</keyword>
<dbReference type="EMBL" id="JBHLWK010000016">
    <property type="protein sequence ID" value="MFC0205311.1"/>
    <property type="molecule type" value="Genomic_DNA"/>
</dbReference>
<keyword evidence="3" id="KW-1185">Reference proteome</keyword>
<keyword evidence="1" id="KW-1133">Transmembrane helix</keyword>
<gene>
    <name evidence="2" type="ORF">ACFFJC_13655</name>
</gene>
<evidence type="ECO:0000313" key="3">
    <source>
        <dbReference type="Proteomes" id="UP001589798"/>
    </source>
</evidence>
<reference evidence="2 3" key="1">
    <citation type="submission" date="2024-09" db="EMBL/GenBank/DDBJ databases">
        <authorList>
            <person name="Sun Q."/>
            <person name="Mori K."/>
        </authorList>
    </citation>
    <scope>NUCLEOTIDE SEQUENCE [LARGE SCALE GENOMIC DNA]</scope>
    <source>
        <strain evidence="2 3">CCM 7706</strain>
    </source>
</reference>
<protein>
    <submittedName>
        <fullName evidence="2">Uncharacterized protein</fullName>
    </submittedName>
</protein>
<name>A0ABV6CY49_9SPHN</name>
<dbReference type="Proteomes" id="UP001589798">
    <property type="component" value="Unassembled WGS sequence"/>
</dbReference>
<evidence type="ECO:0000256" key="1">
    <source>
        <dbReference type="SAM" id="Phobius"/>
    </source>
</evidence>
<organism evidence="2 3">
    <name type="scientific">Novosphingobium soli</name>
    <dbReference type="NCBI Taxonomy" id="574956"/>
    <lineage>
        <taxon>Bacteria</taxon>
        <taxon>Pseudomonadati</taxon>
        <taxon>Pseudomonadota</taxon>
        <taxon>Alphaproteobacteria</taxon>
        <taxon>Sphingomonadales</taxon>
        <taxon>Sphingomonadaceae</taxon>
        <taxon>Novosphingobium</taxon>
    </lineage>
</organism>
<proteinExistence type="predicted"/>